<evidence type="ECO:0000256" key="3">
    <source>
        <dbReference type="ARBA" id="ARBA00023163"/>
    </source>
</evidence>
<keyword evidence="1" id="KW-0805">Transcription regulation</keyword>
<dbReference type="PANTHER" id="PTHR30055">
    <property type="entry name" value="HTH-TYPE TRANSCRIPTIONAL REGULATOR RUTR"/>
    <property type="match status" value="1"/>
</dbReference>
<dbReference type="SUPFAM" id="SSF46689">
    <property type="entry name" value="Homeodomain-like"/>
    <property type="match status" value="1"/>
</dbReference>
<dbReference type="GO" id="GO:0000976">
    <property type="term" value="F:transcription cis-regulatory region binding"/>
    <property type="evidence" value="ECO:0007669"/>
    <property type="project" value="TreeGrafter"/>
</dbReference>
<dbReference type="InterPro" id="IPR001647">
    <property type="entry name" value="HTH_TetR"/>
</dbReference>
<dbReference type="InterPro" id="IPR009057">
    <property type="entry name" value="Homeodomain-like_sf"/>
</dbReference>
<evidence type="ECO:0000313" key="7">
    <source>
        <dbReference type="Proteomes" id="UP000021053"/>
    </source>
</evidence>
<dbReference type="EMBL" id="JFBT01000001">
    <property type="protein sequence ID" value="EXG82885.1"/>
    <property type="molecule type" value="Genomic_DNA"/>
</dbReference>
<dbReference type="HOGENOM" id="CLU_069356_2_4_11"/>
<protein>
    <submittedName>
        <fullName evidence="6">Transcriptional regulator</fullName>
    </submittedName>
</protein>
<dbReference type="Pfam" id="PF00440">
    <property type="entry name" value="TetR_N"/>
    <property type="match status" value="1"/>
</dbReference>
<dbReference type="Gene3D" id="1.10.357.10">
    <property type="entry name" value="Tetracycline Repressor, domain 2"/>
    <property type="match status" value="1"/>
</dbReference>
<dbReference type="GO" id="GO:0003700">
    <property type="term" value="F:DNA-binding transcription factor activity"/>
    <property type="evidence" value="ECO:0007669"/>
    <property type="project" value="TreeGrafter"/>
</dbReference>
<keyword evidence="2 4" id="KW-0238">DNA-binding</keyword>
<dbReference type="PRINTS" id="PR00455">
    <property type="entry name" value="HTHTETR"/>
</dbReference>
<keyword evidence="7" id="KW-1185">Reference proteome</keyword>
<dbReference type="InterPro" id="IPR023772">
    <property type="entry name" value="DNA-bd_HTH_TetR-type_CS"/>
</dbReference>
<keyword evidence="3" id="KW-0804">Transcription</keyword>
<dbReference type="PROSITE" id="PS50977">
    <property type="entry name" value="HTH_TETR_2"/>
    <property type="match status" value="1"/>
</dbReference>
<sequence>MSARASIGSVTDITSLRERRRLATAAEIEAAALELFACGGSEHTTVDDIAAAAGVSPRTFFRYFPTKEDAVLGVKRDFYAAVSERIPPGAIGFDDLAGATAEALESFSATFLHRMVRVRCLGEHDANLRHRALLLDAEQCRQRQRHLGGDMHARLLVETLAVALNTALDDWAIRRHHGEDADLAGVFRATCAQQRALFQLG</sequence>
<dbReference type="AlphaFoldDB" id="A0A010YRP3"/>
<comment type="caution">
    <text evidence="6">The sequence shown here is derived from an EMBL/GenBank/DDBJ whole genome shotgun (WGS) entry which is preliminary data.</text>
</comment>
<name>A0A010YRP3_9ACTN</name>
<dbReference type="PATRIC" id="fig|927661.3.peg.4061"/>
<evidence type="ECO:0000259" key="5">
    <source>
        <dbReference type="PROSITE" id="PS50977"/>
    </source>
</evidence>
<evidence type="ECO:0000256" key="4">
    <source>
        <dbReference type="PROSITE-ProRule" id="PRU00335"/>
    </source>
</evidence>
<proteinExistence type="predicted"/>
<feature type="domain" description="HTH tetR-type" evidence="5">
    <location>
        <begin position="22"/>
        <end position="82"/>
    </location>
</feature>
<evidence type="ECO:0000256" key="1">
    <source>
        <dbReference type="ARBA" id="ARBA00023015"/>
    </source>
</evidence>
<dbReference type="InterPro" id="IPR050109">
    <property type="entry name" value="HTH-type_TetR-like_transc_reg"/>
</dbReference>
<accession>A0A010YRP3</accession>
<gene>
    <name evidence="6" type="ORF">CryarDRAFT_4087</name>
</gene>
<evidence type="ECO:0000313" key="6">
    <source>
        <dbReference type="EMBL" id="EXG82885.1"/>
    </source>
</evidence>
<reference evidence="6 7" key="1">
    <citation type="submission" date="2013-07" db="EMBL/GenBank/DDBJ databases">
        <authorList>
            <consortium name="DOE Joint Genome Institute"/>
            <person name="Eisen J."/>
            <person name="Huntemann M."/>
            <person name="Han J."/>
            <person name="Chen A."/>
            <person name="Kyrpides N."/>
            <person name="Mavromatis K."/>
            <person name="Markowitz V."/>
            <person name="Palaniappan K."/>
            <person name="Ivanova N."/>
            <person name="Schaumberg A."/>
            <person name="Pati A."/>
            <person name="Liolios K."/>
            <person name="Nordberg H.P."/>
            <person name="Cantor M.N."/>
            <person name="Hua S.X."/>
            <person name="Woyke T."/>
        </authorList>
    </citation>
    <scope>NUCLEOTIDE SEQUENCE [LARGE SCALE GENOMIC DNA]</scope>
    <source>
        <strain evidence="6 7">DSM 44712</strain>
    </source>
</reference>
<dbReference type="Proteomes" id="UP000021053">
    <property type="component" value="Unassembled WGS sequence"/>
</dbReference>
<dbReference type="PROSITE" id="PS01081">
    <property type="entry name" value="HTH_TETR_1"/>
    <property type="match status" value="1"/>
</dbReference>
<organism evidence="6 7">
    <name type="scientific">Cryptosporangium arvum DSM 44712</name>
    <dbReference type="NCBI Taxonomy" id="927661"/>
    <lineage>
        <taxon>Bacteria</taxon>
        <taxon>Bacillati</taxon>
        <taxon>Actinomycetota</taxon>
        <taxon>Actinomycetes</taxon>
        <taxon>Cryptosporangiales</taxon>
        <taxon>Cryptosporangiaceae</taxon>
        <taxon>Cryptosporangium</taxon>
    </lineage>
</organism>
<dbReference type="PANTHER" id="PTHR30055:SF238">
    <property type="entry name" value="MYCOFACTOCIN BIOSYNTHESIS TRANSCRIPTIONAL REGULATOR MFTR-RELATED"/>
    <property type="match status" value="1"/>
</dbReference>
<feature type="DNA-binding region" description="H-T-H motif" evidence="4">
    <location>
        <begin position="45"/>
        <end position="64"/>
    </location>
</feature>
<evidence type="ECO:0000256" key="2">
    <source>
        <dbReference type="ARBA" id="ARBA00023125"/>
    </source>
</evidence>